<gene>
    <name evidence="1" type="ORF">APLA_LOCUS16021</name>
</gene>
<organism evidence="1 2">
    <name type="scientific">Arctia plantaginis</name>
    <name type="common">Wood tiger moth</name>
    <name type="synonym">Phalaena plantaginis</name>
    <dbReference type="NCBI Taxonomy" id="874455"/>
    <lineage>
        <taxon>Eukaryota</taxon>
        <taxon>Metazoa</taxon>
        <taxon>Ecdysozoa</taxon>
        <taxon>Arthropoda</taxon>
        <taxon>Hexapoda</taxon>
        <taxon>Insecta</taxon>
        <taxon>Pterygota</taxon>
        <taxon>Neoptera</taxon>
        <taxon>Endopterygota</taxon>
        <taxon>Lepidoptera</taxon>
        <taxon>Glossata</taxon>
        <taxon>Ditrysia</taxon>
        <taxon>Noctuoidea</taxon>
        <taxon>Erebidae</taxon>
        <taxon>Arctiinae</taxon>
        <taxon>Arctia</taxon>
    </lineage>
</organism>
<sequence length="195" mass="21875">MGIRRVWWSLLRRYWWTLAVAVALLAALCLRWPAEYNASDHFPRVQPHTLAHLLADFSHQPNIGSWSVVEDESNYTTWRYAVTYECGSRCAGRAAVEAHDEPPRAAPEHGAAARHHRVHVQLRACTTLPLLPWPVFCDELQTVALVVRSGDSGSELTTVWRAHCTLLDAVRGECASAARAHRDALLLRVRAALRA</sequence>
<evidence type="ECO:0000313" key="2">
    <source>
        <dbReference type="Proteomes" id="UP000494256"/>
    </source>
</evidence>
<dbReference type="AlphaFoldDB" id="A0A8S1BHQ8"/>
<protein>
    <submittedName>
        <fullName evidence="1">Uncharacterized protein</fullName>
    </submittedName>
</protein>
<comment type="caution">
    <text evidence="1">The sequence shown here is derived from an EMBL/GenBank/DDBJ whole genome shotgun (WGS) entry which is preliminary data.</text>
</comment>
<evidence type="ECO:0000313" key="1">
    <source>
        <dbReference type="EMBL" id="CAB3257869.1"/>
    </source>
</evidence>
<dbReference type="EMBL" id="CADEBD010000569">
    <property type="protein sequence ID" value="CAB3257869.1"/>
    <property type="molecule type" value="Genomic_DNA"/>
</dbReference>
<reference evidence="1 2" key="1">
    <citation type="submission" date="2020-04" db="EMBL/GenBank/DDBJ databases">
        <authorList>
            <person name="Wallbank WR R."/>
            <person name="Pardo Diaz C."/>
            <person name="Kozak K."/>
            <person name="Martin S."/>
            <person name="Jiggins C."/>
            <person name="Moest M."/>
            <person name="Warren A I."/>
            <person name="Byers J.R.P. K."/>
            <person name="Montejo-Kovacevich G."/>
            <person name="Yen C E."/>
        </authorList>
    </citation>
    <scope>NUCLEOTIDE SEQUENCE [LARGE SCALE GENOMIC DNA]</scope>
</reference>
<name>A0A8S1BHQ8_ARCPL</name>
<dbReference type="Proteomes" id="UP000494256">
    <property type="component" value="Unassembled WGS sequence"/>
</dbReference>
<dbReference type="OrthoDB" id="10040854at2759"/>
<accession>A0A8S1BHQ8</accession>
<proteinExistence type="predicted"/>